<dbReference type="Gene3D" id="2.90.10.10">
    <property type="entry name" value="Bulb-type lectin domain"/>
    <property type="match status" value="2"/>
</dbReference>
<keyword evidence="2" id="KW-0430">Lectin</keyword>
<dbReference type="SMART" id="SM00108">
    <property type="entry name" value="B_lectin"/>
    <property type="match status" value="1"/>
</dbReference>
<dbReference type="PROSITE" id="PS50927">
    <property type="entry name" value="BULB_LECTIN"/>
    <property type="match status" value="1"/>
</dbReference>
<keyword evidence="3" id="KW-1185">Reference proteome</keyword>
<feature type="domain" description="Bulb-type lectin" evidence="1">
    <location>
        <begin position="2"/>
        <end position="111"/>
    </location>
</feature>
<dbReference type="Proteomes" id="UP000186309">
    <property type="component" value="Plasmid PALBO2"/>
</dbReference>
<geneLocation type="plasmid" evidence="3">
    <name>palbo2</name>
</geneLocation>
<evidence type="ECO:0000313" key="2">
    <source>
        <dbReference type="EMBL" id="APW64306.1"/>
    </source>
</evidence>
<dbReference type="AlphaFoldDB" id="A0A1U7CZI2"/>
<keyword evidence="2" id="KW-0614">Plasmid</keyword>
<dbReference type="InterPro" id="IPR001480">
    <property type="entry name" value="Bulb-type_lectin_dom"/>
</dbReference>
<dbReference type="CDD" id="cd00028">
    <property type="entry name" value="B_lectin"/>
    <property type="match status" value="1"/>
</dbReference>
<accession>A0A1U7CZI2</accession>
<dbReference type="KEGG" id="pbor:BSF38_20024"/>
<proteinExistence type="predicted"/>
<reference evidence="2 3" key="1">
    <citation type="submission" date="2016-12" db="EMBL/GenBank/DDBJ databases">
        <title>Comparative genomics of four Isosphaeraceae planctomycetes: a common pool of plasmids and glycoside hydrolase genes.</title>
        <authorList>
            <person name="Ivanova A."/>
        </authorList>
    </citation>
    <scope>NUCLEOTIDE SEQUENCE [LARGE SCALE GENOMIC DNA]</scope>
    <source>
        <strain evidence="2 3">PX4</strain>
        <plasmid evidence="3">palbo2</plasmid>
    </source>
</reference>
<name>A0A1U7CZI2_9BACT</name>
<gene>
    <name evidence="2" type="ORF">BSF38_20024</name>
</gene>
<dbReference type="OrthoDB" id="291765at2"/>
<sequence>MSDRLFAGESLGVGKALFSHNNKYAFVLQPDGNLVLYPNGSTHALWASGTSGEVYAAVLQQQDGNFVIYGPSGAVWASNTNGNQVAWLVMQDDGNVVIYRTDGIPIWATNTDNPGPLPMPGPSPAFCCTIVYGQDQGGGHLNQTIHEPNYAQAASTCENIRAQHGAAGYQVSSGNCP</sequence>
<organism evidence="2 3">
    <name type="scientific">Paludisphaera borealis</name>
    <dbReference type="NCBI Taxonomy" id="1387353"/>
    <lineage>
        <taxon>Bacteria</taxon>
        <taxon>Pseudomonadati</taxon>
        <taxon>Planctomycetota</taxon>
        <taxon>Planctomycetia</taxon>
        <taxon>Isosphaerales</taxon>
        <taxon>Isosphaeraceae</taxon>
        <taxon>Paludisphaera</taxon>
    </lineage>
</organism>
<evidence type="ECO:0000313" key="3">
    <source>
        <dbReference type="Proteomes" id="UP000186309"/>
    </source>
</evidence>
<dbReference type="SUPFAM" id="SSF51110">
    <property type="entry name" value="alpha-D-mannose-specific plant lectins"/>
    <property type="match status" value="1"/>
</dbReference>
<dbReference type="EMBL" id="CP019084">
    <property type="protein sequence ID" value="APW64306.1"/>
    <property type="molecule type" value="Genomic_DNA"/>
</dbReference>
<dbReference type="GO" id="GO:0030246">
    <property type="term" value="F:carbohydrate binding"/>
    <property type="evidence" value="ECO:0007669"/>
    <property type="project" value="UniProtKB-KW"/>
</dbReference>
<dbReference type="InterPro" id="IPR036426">
    <property type="entry name" value="Bulb-type_lectin_dom_sf"/>
</dbReference>
<evidence type="ECO:0000259" key="1">
    <source>
        <dbReference type="PROSITE" id="PS50927"/>
    </source>
</evidence>
<protein>
    <submittedName>
        <fullName evidence="2">D-mannose binding lectin</fullName>
    </submittedName>
</protein>